<evidence type="ECO:0000313" key="15">
    <source>
        <dbReference type="EMBL" id="KAK9862882.1"/>
    </source>
</evidence>
<name>A0AAW1T1S8_9CHLO</name>
<evidence type="ECO:0000256" key="7">
    <source>
        <dbReference type="ARBA" id="ARBA00022833"/>
    </source>
</evidence>
<comment type="catalytic activity">
    <reaction evidence="10">
        <text>O-phospho-L-seryl-[protein] + H2O = L-seryl-[protein] + phosphate</text>
        <dbReference type="Rhea" id="RHEA:20629"/>
        <dbReference type="Rhea" id="RHEA-COMP:9863"/>
        <dbReference type="Rhea" id="RHEA-COMP:11604"/>
        <dbReference type="ChEBI" id="CHEBI:15377"/>
        <dbReference type="ChEBI" id="CHEBI:29999"/>
        <dbReference type="ChEBI" id="CHEBI:43474"/>
        <dbReference type="ChEBI" id="CHEBI:83421"/>
        <dbReference type="EC" id="3.1.3.16"/>
    </reaction>
</comment>
<accession>A0AAW1T1S8</accession>
<dbReference type="Gene3D" id="1.25.40.820">
    <property type="match status" value="1"/>
</dbReference>
<feature type="compositionally biased region" description="Polar residues" evidence="13">
    <location>
        <begin position="310"/>
        <end position="343"/>
    </location>
</feature>
<dbReference type="GO" id="GO:0043175">
    <property type="term" value="F:RNA polymerase core enzyme binding"/>
    <property type="evidence" value="ECO:0007669"/>
    <property type="project" value="InterPro"/>
</dbReference>
<keyword evidence="16" id="KW-1185">Reference proteome</keyword>
<keyword evidence="6" id="KW-0378">Hydrolase</keyword>
<evidence type="ECO:0000256" key="13">
    <source>
        <dbReference type="SAM" id="MobiDB-lite"/>
    </source>
</evidence>
<dbReference type="EMBL" id="JALJOV010000542">
    <property type="protein sequence ID" value="KAK9862882.1"/>
    <property type="molecule type" value="Genomic_DNA"/>
</dbReference>
<dbReference type="InterPro" id="IPR007308">
    <property type="entry name" value="Rtr1/RPAP2_dom"/>
</dbReference>
<evidence type="ECO:0000259" key="14">
    <source>
        <dbReference type="PROSITE" id="PS51479"/>
    </source>
</evidence>
<dbReference type="GO" id="GO:0008270">
    <property type="term" value="F:zinc ion binding"/>
    <property type="evidence" value="ECO:0007669"/>
    <property type="project" value="UniProtKB-KW"/>
</dbReference>
<proteinExistence type="inferred from homology"/>
<evidence type="ECO:0000256" key="1">
    <source>
        <dbReference type="ARBA" id="ARBA00004123"/>
    </source>
</evidence>
<evidence type="ECO:0000313" key="16">
    <source>
        <dbReference type="Proteomes" id="UP001485043"/>
    </source>
</evidence>
<evidence type="ECO:0000256" key="8">
    <source>
        <dbReference type="ARBA" id="ARBA00022912"/>
    </source>
</evidence>
<evidence type="ECO:0000256" key="4">
    <source>
        <dbReference type="ARBA" id="ARBA00022723"/>
    </source>
</evidence>
<feature type="region of interest" description="Disordered" evidence="13">
    <location>
        <begin position="205"/>
        <end position="242"/>
    </location>
</feature>
<dbReference type="InterPro" id="IPR038534">
    <property type="entry name" value="Rtr1/RPAP2_sf"/>
</dbReference>
<comment type="subcellular location">
    <subcellularLocation>
        <location evidence="1">Nucleus</location>
    </subcellularLocation>
</comment>
<feature type="region of interest" description="Disordered" evidence="13">
    <location>
        <begin position="367"/>
        <end position="392"/>
    </location>
</feature>
<keyword evidence="9" id="KW-0539">Nucleus</keyword>
<feature type="compositionally biased region" description="Acidic residues" evidence="13">
    <location>
        <begin position="426"/>
        <end position="441"/>
    </location>
</feature>
<feature type="compositionally biased region" description="Low complexity" evidence="13">
    <location>
        <begin position="372"/>
        <end position="390"/>
    </location>
</feature>
<evidence type="ECO:0000256" key="5">
    <source>
        <dbReference type="ARBA" id="ARBA00022771"/>
    </source>
</evidence>
<comment type="caution">
    <text evidence="15">The sequence shown here is derived from an EMBL/GenBank/DDBJ whole genome shotgun (WGS) entry which is preliminary data.</text>
</comment>
<feature type="region of interest" description="Disordered" evidence="13">
    <location>
        <begin position="423"/>
        <end position="453"/>
    </location>
</feature>
<evidence type="ECO:0000256" key="10">
    <source>
        <dbReference type="ARBA" id="ARBA00047761"/>
    </source>
</evidence>
<evidence type="ECO:0000256" key="9">
    <source>
        <dbReference type="ARBA" id="ARBA00023242"/>
    </source>
</evidence>
<gene>
    <name evidence="15" type="ORF">WJX84_000786</name>
</gene>
<dbReference type="InterPro" id="IPR039693">
    <property type="entry name" value="Rtr1/RPAP2"/>
</dbReference>
<keyword evidence="4" id="KW-0479">Metal-binding</keyword>
<feature type="region of interest" description="Disordered" evidence="13">
    <location>
        <begin position="295"/>
        <end position="347"/>
    </location>
</feature>
<dbReference type="Proteomes" id="UP001485043">
    <property type="component" value="Unassembled WGS sequence"/>
</dbReference>
<keyword evidence="8" id="KW-0904">Protein phosphatase</keyword>
<dbReference type="GO" id="GO:0005634">
    <property type="term" value="C:nucleus"/>
    <property type="evidence" value="ECO:0007669"/>
    <property type="project" value="UniProtKB-SubCell"/>
</dbReference>
<evidence type="ECO:0000256" key="6">
    <source>
        <dbReference type="ARBA" id="ARBA00022801"/>
    </source>
</evidence>
<organism evidence="15 16">
    <name type="scientific">Apatococcus fuscideae</name>
    <dbReference type="NCBI Taxonomy" id="2026836"/>
    <lineage>
        <taxon>Eukaryota</taxon>
        <taxon>Viridiplantae</taxon>
        <taxon>Chlorophyta</taxon>
        <taxon>core chlorophytes</taxon>
        <taxon>Trebouxiophyceae</taxon>
        <taxon>Chlorellales</taxon>
        <taxon>Chlorellaceae</taxon>
        <taxon>Apatococcus</taxon>
    </lineage>
</organism>
<dbReference type="PANTHER" id="PTHR14732">
    <property type="entry name" value="RNA POLYMERASE II SUBUNIT B1 CTD PHOSPHATASE RPAP2-RELATED"/>
    <property type="match status" value="1"/>
</dbReference>
<feature type="region of interest" description="Disordered" evidence="13">
    <location>
        <begin position="134"/>
        <end position="162"/>
    </location>
</feature>
<sequence>MVTRGPTTQGRLRVKATYSALDRLLDEPAIHGGLLNLLAPFTSEEFLQAAEERSMAGMCGNPTCADDPQMGRKALSRLRSPASSNPIVQRLADGVCCSEECAKAVQQLAEGLGHEEQAVLRWEVVRRREGYAESKGAPAGLASHGRAKTRARKPDFAAGNSETPIMLADIKERNSSANIGNPQQNGYSPLQSEISLAQASDAVEGYVPRHPKTAPDRAKKVRFASTTRKQDSPPSAASVSQGLQQLSLNSLLRPPNPNAHAQEAFDIIPIQGNSANPSEPSIEDLLDEAQALRREQTTPNPSPGTPARLPSSQNSAPRGNQPQRQRPNSSRSHSLPGTISNGPSEGHAEVAFQSGTVPTSRVLHASALRPGSSNGRASAASAVSEAPADAGTAEQPQIVLDIDLGAGDAIDGLTDAVGRLKVSRGDEEEDEAAEWNQDAESDGQRSEGSDDSLDQLVNEELGREGMDSDEDAFAALQGGQSDISPWLDEPPTGARALSGFGQLFNQLDAAVTDRTLSLLQPSVHRPPSPDSPLDSLPAGPWNRSQVQQALNLAISRALPRIMKSMHILLPRSVVERSLQPALDTLHFPSGLPSFSEAQWQLLVLLLLKGLSLEAVPALQAAFESRYGVSAMQDTLLALGTRLDEFEALLEIILVAD</sequence>
<evidence type="ECO:0000256" key="12">
    <source>
        <dbReference type="PROSITE-ProRule" id="PRU00812"/>
    </source>
</evidence>
<evidence type="ECO:0000256" key="3">
    <source>
        <dbReference type="ARBA" id="ARBA00013081"/>
    </source>
</evidence>
<dbReference type="AlphaFoldDB" id="A0AAW1T1S8"/>
<keyword evidence="5" id="KW-0863">Zinc-finger</keyword>
<feature type="domain" description="RTR1-type" evidence="14">
    <location>
        <begin position="36"/>
        <end position="122"/>
    </location>
</feature>
<dbReference type="PROSITE" id="PS51479">
    <property type="entry name" value="ZF_RTR1"/>
    <property type="match status" value="1"/>
</dbReference>
<reference evidence="15 16" key="1">
    <citation type="journal article" date="2024" name="Nat. Commun.">
        <title>Phylogenomics reveals the evolutionary origins of lichenization in chlorophyte algae.</title>
        <authorList>
            <person name="Puginier C."/>
            <person name="Libourel C."/>
            <person name="Otte J."/>
            <person name="Skaloud P."/>
            <person name="Haon M."/>
            <person name="Grisel S."/>
            <person name="Petersen M."/>
            <person name="Berrin J.G."/>
            <person name="Delaux P.M."/>
            <person name="Dal Grande F."/>
            <person name="Keller J."/>
        </authorList>
    </citation>
    <scope>NUCLEOTIDE SEQUENCE [LARGE SCALE GENOMIC DNA]</scope>
    <source>
        <strain evidence="15 16">SAG 2523</strain>
    </source>
</reference>
<dbReference type="GO" id="GO:0008420">
    <property type="term" value="F:RNA polymerase II CTD heptapeptide repeat phosphatase activity"/>
    <property type="evidence" value="ECO:0007669"/>
    <property type="project" value="InterPro"/>
</dbReference>
<protein>
    <recommendedName>
        <fullName evidence="3">protein-serine/threonine phosphatase</fullName>
        <ecNumber evidence="3">3.1.3.16</ecNumber>
    </recommendedName>
</protein>
<evidence type="ECO:0000256" key="2">
    <source>
        <dbReference type="ARBA" id="ARBA00005676"/>
    </source>
</evidence>
<dbReference type="GO" id="GO:0005737">
    <property type="term" value="C:cytoplasm"/>
    <property type="evidence" value="ECO:0007669"/>
    <property type="project" value="TreeGrafter"/>
</dbReference>
<keyword evidence="7" id="KW-0862">Zinc</keyword>
<dbReference type="PANTHER" id="PTHR14732:SF0">
    <property type="entry name" value="RNA POLYMERASE II SUBUNIT B1 CTD PHOSPHATASE RPAP2-RELATED"/>
    <property type="match status" value="1"/>
</dbReference>
<comment type="similarity">
    <text evidence="2 12">Belongs to the RPAP2 family.</text>
</comment>
<dbReference type="EC" id="3.1.3.16" evidence="3"/>
<comment type="catalytic activity">
    <reaction evidence="11">
        <text>O-phospho-L-threonyl-[protein] + H2O = L-threonyl-[protein] + phosphate</text>
        <dbReference type="Rhea" id="RHEA:47004"/>
        <dbReference type="Rhea" id="RHEA-COMP:11060"/>
        <dbReference type="Rhea" id="RHEA-COMP:11605"/>
        <dbReference type="ChEBI" id="CHEBI:15377"/>
        <dbReference type="ChEBI" id="CHEBI:30013"/>
        <dbReference type="ChEBI" id="CHEBI:43474"/>
        <dbReference type="ChEBI" id="CHEBI:61977"/>
        <dbReference type="EC" id="3.1.3.16"/>
    </reaction>
</comment>
<evidence type="ECO:0000256" key="11">
    <source>
        <dbReference type="ARBA" id="ARBA00048336"/>
    </source>
</evidence>